<keyword evidence="6 11" id="KW-0472">Membrane</keyword>
<reference evidence="13 14" key="1">
    <citation type="submission" date="2013-11" db="EMBL/GenBank/DDBJ databases">
        <title>Genome sequencing of Stegodyphus mimosarum.</title>
        <authorList>
            <person name="Bechsgaard J."/>
        </authorList>
    </citation>
    <scope>NUCLEOTIDE SEQUENCE [LARGE SCALE GENOMIC DNA]</scope>
</reference>
<feature type="transmembrane region" description="Helical" evidence="11">
    <location>
        <begin position="83"/>
        <end position="107"/>
    </location>
</feature>
<evidence type="ECO:0000256" key="6">
    <source>
        <dbReference type="ARBA" id="ARBA00023136"/>
    </source>
</evidence>
<evidence type="ECO:0000256" key="9">
    <source>
        <dbReference type="RuleBase" id="RU000649"/>
    </source>
</evidence>
<dbReference type="InterPro" id="IPR001050">
    <property type="entry name" value="Syndecan"/>
</dbReference>
<comment type="subcellular location">
    <subcellularLocation>
        <location evidence="1 9">Membrane</location>
        <topology evidence="1 9">Single-pass type I membrane protein</topology>
    </subcellularLocation>
</comment>
<feature type="region of interest" description="Disordered" evidence="10">
    <location>
        <begin position="1"/>
        <end position="63"/>
    </location>
</feature>
<dbReference type="Proteomes" id="UP000054359">
    <property type="component" value="Unassembled WGS sequence"/>
</dbReference>
<evidence type="ECO:0000313" key="14">
    <source>
        <dbReference type="Proteomes" id="UP000054359"/>
    </source>
</evidence>
<protein>
    <recommendedName>
        <fullName evidence="9">Syndecan</fullName>
    </recommendedName>
</protein>
<dbReference type="EMBL" id="KK115717">
    <property type="protein sequence ID" value="KFM65804.1"/>
    <property type="molecule type" value="Genomic_DNA"/>
</dbReference>
<evidence type="ECO:0000256" key="1">
    <source>
        <dbReference type="ARBA" id="ARBA00004479"/>
    </source>
</evidence>
<keyword evidence="14" id="KW-1185">Reference proteome</keyword>
<accession>A0A087TL15</accession>
<dbReference type="InterPro" id="IPR027789">
    <property type="entry name" value="Syndecan/Neurexin_dom"/>
</dbReference>
<dbReference type="PANTHER" id="PTHR10915">
    <property type="entry name" value="SYNDECAN"/>
    <property type="match status" value="1"/>
</dbReference>
<evidence type="ECO:0000256" key="5">
    <source>
        <dbReference type="ARBA" id="ARBA00022989"/>
    </source>
</evidence>
<dbReference type="STRING" id="407821.A0A087TL15"/>
<gene>
    <name evidence="13" type="ORF">X975_12681</name>
</gene>
<feature type="domain" description="Neurexin/syndecan/glycophorin C" evidence="12">
    <location>
        <begin position="106"/>
        <end position="124"/>
    </location>
</feature>
<comment type="similarity">
    <text evidence="2 9">Belongs to the syndecan proteoglycan family.</text>
</comment>
<dbReference type="GO" id="GO:0016020">
    <property type="term" value="C:membrane"/>
    <property type="evidence" value="ECO:0007669"/>
    <property type="project" value="UniProtKB-SubCell"/>
</dbReference>
<dbReference type="PANTHER" id="PTHR10915:SF1">
    <property type="entry name" value="SYNDECAN"/>
    <property type="match status" value="1"/>
</dbReference>
<evidence type="ECO:0000256" key="11">
    <source>
        <dbReference type="SAM" id="Phobius"/>
    </source>
</evidence>
<evidence type="ECO:0000256" key="10">
    <source>
        <dbReference type="SAM" id="MobiDB-lite"/>
    </source>
</evidence>
<sequence>MSTTTTVRVRVPDNKEYPPPLPDEENRIPDALEPVTHETSTKHNVPDAVPTKFTDSNTQSNEVHIMGQKQEERQTSFFGQPGILAAVIGGAVVGLLCAILLVMFIVYRMRKKDEGSYALDEPKRSPTVNSYTRSSNKEFYA</sequence>
<name>A0A087TL15_STEMI</name>
<evidence type="ECO:0000256" key="2">
    <source>
        <dbReference type="ARBA" id="ARBA00005343"/>
    </source>
</evidence>
<dbReference type="GO" id="GO:0016477">
    <property type="term" value="P:cell migration"/>
    <property type="evidence" value="ECO:0007669"/>
    <property type="project" value="TreeGrafter"/>
</dbReference>
<dbReference type="OrthoDB" id="10044468at2759"/>
<proteinExistence type="inferred from homology"/>
<feature type="region of interest" description="Disordered" evidence="10">
    <location>
        <begin position="116"/>
        <end position="141"/>
    </location>
</feature>
<keyword evidence="7 9" id="KW-0325">Glycoprotein</keyword>
<evidence type="ECO:0000256" key="7">
    <source>
        <dbReference type="ARBA" id="ARBA00023180"/>
    </source>
</evidence>
<comment type="function">
    <text evidence="9">Cell surface proteoglycan.</text>
</comment>
<feature type="compositionally biased region" description="Polar residues" evidence="10">
    <location>
        <begin position="53"/>
        <end position="62"/>
    </location>
</feature>
<dbReference type="GO" id="GO:0009986">
    <property type="term" value="C:cell surface"/>
    <property type="evidence" value="ECO:0007669"/>
    <property type="project" value="TreeGrafter"/>
</dbReference>
<keyword evidence="8 9" id="KW-0357">Heparan sulfate</keyword>
<dbReference type="InterPro" id="IPR030479">
    <property type="entry name" value="Syndecan_CS"/>
</dbReference>
<organism evidence="13 14">
    <name type="scientific">Stegodyphus mimosarum</name>
    <name type="common">African social velvet spider</name>
    <dbReference type="NCBI Taxonomy" id="407821"/>
    <lineage>
        <taxon>Eukaryota</taxon>
        <taxon>Metazoa</taxon>
        <taxon>Ecdysozoa</taxon>
        <taxon>Arthropoda</taxon>
        <taxon>Chelicerata</taxon>
        <taxon>Arachnida</taxon>
        <taxon>Araneae</taxon>
        <taxon>Araneomorphae</taxon>
        <taxon>Entelegynae</taxon>
        <taxon>Eresoidea</taxon>
        <taxon>Eresidae</taxon>
        <taxon>Stegodyphus</taxon>
    </lineage>
</organism>
<evidence type="ECO:0000256" key="8">
    <source>
        <dbReference type="ARBA" id="ARBA00023207"/>
    </source>
</evidence>
<keyword evidence="3 9" id="KW-0812">Transmembrane</keyword>
<evidence type="ECO:0000313" key="13">
    <source>
        <dbReference type="EMBL" id="KFM65804.1"/>
    </source>
</evidence>
<evidence type="ECO:0000256" key="4">
    <source>
        <dbReference type="ARBA" id="ARBA00022974"/>
    </source>
</evidence>
<feature type="compositionally biased region" description="Basic and acidic residues" evidence="10">
    <location>
        <begin position="24"/>
        <end position="45"/>
    </location>
</feature>
<dbReference type="Pfam" id="PF01034">
    <property type="entry name" value="Syndecan"/>
    <property type="match status" value="1"/>
</dbReference>
<dbReference type="SMART" id="SM00294">
    <property type="entry name" value="4.1m"/>
    <property type="match status" value="1"/>
</dbReference>
<feature type="non-terminal residue" evidence="13">
    <location>
        <position position="141"/>
    </location>
</feature>
<keyword evidence="5 11" id="KW-1133">Transmembrane helix</keyword>
<dbReference type="InterPro" id="IPR003585">
    <property type="entry name" value="Neurexin-like"/>
</dbReference>
<evidence type="ECO:0000259" key="12">
    <source>
        <dbReference type="SMART" id="SM00294"/>
    </source>
</evidence>
<dbReference type="AlphaFoldDB" id="A0A087TL15"/>
<dbReference type="PROSITE" id="PS00964">
    <property type="entry name" value="SYNDECAN"/>
    <property type="match status" value="1"/>
</dbReference>
<keyword evidence="4 9" id="KW-0654">Proteoglycan</keyword>
<evidence type="ECO:0000256" key="3">
    <source>
        <dbReference type="ARBA" id="ARBA00022692"/>
    </source>
</evidence>